<keyword evidence="1" id="KW-0812">Transmembrane</keyword>
<protein>
    <recommendedName>
        <fullName evidence="4">Late embryogenesis abundant protein LEA-2 subgroup domain-containing protein</fullName>
    </recommendedName>
</protein>
<name>A0A137NQL4_CONC2</name>
<dbReference type="AlphaFoldDB" id="A0A137NQL4"/>
<evidence type="ECO:0008006" key="4">
    <source>
        <dbReference type="Google" id="ProtNLM"/>
    </source>
</evidence>
<organism evidence="2 3">
    <name type="scientific">Conidiobolus coronatus (strain ATCC 28846 / CBS 209.66 / NRRL 28638)</name>
    <name type="common">Delacroixia coronata</name>
    <dbReference type="NCBI Taxonomy" id="796925"/>
    <lineage>
        <taxon>Eukaryota</taxon>
        <taxon>Fungi</taxon>
        <taxon>Fungi incertae sedis</taxon>
        <taxon>Zoopagomycota</taxon>
        <taxon>Entomophthoromycotina</taxon>
        <taxon>Entomophthoromycetes</taxon>
        <taxon>Entomophthorales</taxon>
        <taxon>Ancylistaceae</taxon>
        <taxon>Conidiobolus</taxon>
    </lineage>
</organism>
<feature type="transmembrane region" description="Helical" evidence="1">
    <location>
        <begin position="43"/>
        <end position="69"/>
    </location>
</feature>
<reference evidence="2 3" key="1">
    <citation type="journal article" date="2015" name="Genome Biol. Evol.">
        <title>Phylogenomic analyses indicate that early fungi evolved digesting cell walls of algal ancestors of land plants.</title>
        <authorList>
            <person name="Chang Y."/>
            <person name="Wang S."/>
            <person name="Sekimoto S."/>
            <person name="Aerts A.L."/>
            <person name="Choi C."/>
            <person name="Clum A."/>
            <person name="LaButti K.M."/>
            <person name="Lindquist E.A."/>
            <person name="Yee Ngan C."/>
            <person name="Ohm R.A."/>
            <person name="Salamov A.A."/>
            <person name="Grigoriev I.V."/>
            <person name="Spatafora J.W."/>
            <person name="Berbee M.L."/>
        </authorList>
    </citation>
    <scope>NUCLEOTIDE SEQUENCE [LARGE SCALE GENOMIC DNA]</scope>
    <source>
        <strain evidence="2 3">NRRL 28638</strain>
    </source>
</reference>
<gene>
    <name evidence="2" type="ORF">CONCODRAFT_13498</name>
</gene>
<keyword evidence="3" id="KW-1185">Reference proteome</keyword>
<keyword evidence="1" id="KW-0472">Membrane</keyword>
<keyword evidence="1" id="KW-1133">Transmembrane helix</keyword>
<evidence type="ECO:0000313" key="2">
    <source>
        <dbReference type="EMBL" id="KXN65053.1"/>
    </source>
</evidence>
<evidence type="ECO:0000313" key="3">
    <source>
        <dbReference type="Proteomes" id="UP000070444"/>
    </source>
</evidence>
<sequence>MIAKLEKLNSNQGVISDSKLALNLNSQHLATEKKLKFSLKLTIWQLLTTIIQLIFLICLAITLVSIYAFETPEIILKSTVLIPDPRFCIDLNNLPKLDFHTRININIVNRNILWVPIHVTYLGSFHTDSPKDQIVYGEVYNQLLSPMSTLETVITSDIRFDILEPQMYSVIKIFDACGIFTREGGRTPLYLKIWSKTSIGYGVFAIPIREGIFNRVEIPCPVLEETLGQLVLGVLSRLLPNEEQYNNTINDLEMGENPPYIPM</sequence>
<proteinExistence type="predicted"/>
<dbReference type="EMBL" id="KQ965002">
    <property type="protein sequence ID" value="KXN65053.1"/>
    <property type="molecule type" value="Genomic_DNA"/>
</dbReference>
<dbReference type="Proteomes" id="UP000070444">
    <property type="component" value="Unassembled WGS sequence"/>
</dbReference>
<evidence type="ECO:0000256" key="1">
    <source>
        <dbReference type="SAM" id="Phobius"/>
    </source>
</evidence>
<accession>A0A137NQL4</accession>